<dbReference type="SMART" id="SM00487">
    <property type="entry name" value="DEXDc"/>
    <property type="match status" value="1"/>
</dbReference>
<feature type="region of interest" description="Disordered" evidence="5">
    <location>
        <begin position="1439"/>
        <end position="1470"/>
    </location>
</feature>
<feature type="domain" description="Helicase C-terminal" evidence="8">
    <location>
        <begin position="816"/>
        <end position="990"/>
    </location>
</feature>
<dbReference type="Pfam" id="PF00270">
    <property type="entry name" value="DEAD"/>
    <property type="match status" value="1"/>
</dbReference>
<dbReference type="STRING" id="6265.A0A0B2VVG1"/>
<evidence type="ECO:0000256" key="2">
    <source>
        <dbReference type="ARBA" id="ARBA00022741"/>
    </source>
</evidence>
<evidence type="ECO:0000256" key="1">
    <source>
        <dbReference type="ARBA" id="ARBA00012552"/>
    </source>
</evidence>
<reference evidence="9 10" key="1">
    <citation type="submission" date="2014-11" db="EMBL/GenBank/DDBJ databases">
        <title>Genetic blueprint of the zoonotic pathogen Toxocara canis.</title>
        <authorList>
            <person name="Zhu X.-Q."/>
            <person name="Korhonen P.K."/>
            <person name="Cai H."/>
            <person name="Young N.D."/>
            <person name="Nejsum P."/>
            <person name="von Samson-Himmelstjerna G."/>
            <person name="Boag P.R."/>
            <person name="Tan P."/>
            <person name="Li Q."/>
            <person name="Min J."/>
            <person name="Yang Y."/>
            <person name="Wang X."/>
            <person name="Fang X."/>
            <person name="Hall R.S."/>
            <person name="Hofmann A."/>
            <person name="Sternberg P.W."/>
            <person name="Jex A.R."/>
            <person name="Gasser R.B."/>
        </authorList>
    </citation>
    <scope>NUCLEOTIDE SEQUENCE [LARGE SCALE GENOMIC DNA]</scope>
    <source>
        <strain evidence="9">PN_DK_2014</strain>
    </source>
</reference>
<dbReference type="InterPro" id="IPR011545">
    <property type="entry name" value="DEAD/DEAH_box_helicase_dom"/>
</dbReference>
<dbReference type="EMBL" id="JPKZ01000420">
    <property type="protein sequence ID" value="KHN87531.1"/>
    <property type="molecule type" value="Genomic_DNA"/>
</dbReference>
<dbReference type="SMART" id="SM00490">
    <property type="entry name" value="HELICc"/>
    <property type="match status" value="1"/>
</dbReference>
<dbReference type="SUPFAM" id="SSF82708">
    <property type="entry name" value="R3H domain"/>
    <property type="match status" value="1"/>
</dbReference>
<dbReference type="CDD" id="cd02325">
    <property type="entry name" value="R3H"/>
    <property type="match status" value="1"/>
</dbReference>
<feature type="compositionally biased region" description="Acidic residues" evidence="5">
    <location>
        <begin position="1717"/>
        <end position="1730"/>
    </location>
</feature>
<keyword evidence="10" id="KW-1185">Reference proteome</keyword>
<evidence type="ECO:0000256" key="5">
    <source>
        <dbReference type="SAM" id="MobiDB-lite"/>
    </source>
</evidence>
<dbReference type="PROSITE" id="PS51061">
    <property type="entry name" value="R3H"/>
    <property type="match status" value="1"/>
</dbReference>
<dbReference type="PROSITE" id="PS00690">
    <property type="entry name" value="DEAH_ATP_HELICASE"/>
    <property type="match status" value="1"/>
</dbReference>
<dbReference type="Pfam" id="PF04408">
    <property type="entry name" value="WHD_HA2"/>
    <property type="match status" value="1"/>
</dbReference>
<dbReference type="GO" id="GO:0003724">
    <property type="term" value="F:RNA helicase activity"/>
    <property type="evidence" value="ECO:0007669"/>
    <property type="project" value="UniProtKB-EC"/>
</dbReference>
<gene>
    <name evidence="9" type="primary">Ythdc2</name>
    <name evidence="9" type="ORF">Tcan_03231</name>
</gene>
<dbReference type="Gene3D" id="3.30.1370.50">
    <property type="entry name" value="R3H-like domain"/>
    <property type="match status" value="1"/>
</dbReference>
<feature type="region of interest" description="Disordered" evidence="5">
    <location>
        <begin position="1634"/>
        <end position="1662"/>
    </location>
</feature>
<dbReference type="OrthoDB" id="5600252at2759"/>
<dbReference type="PANTHER" id="PTHR18934">
    <property type="entry name" value="ATP-DEPENDENT RNA HELICASE"/>
    <property type="match status" value="1"/>
</dbReference>
<evidence type="ECO:0000259" key="8">
    <source>
        <dbReference type="PROSITE" id="PS51194"/>
    </source>
</evidence>
<dbReference type="InterPro" id="IPR014001">
    <property type="entry name" value="Helicase_ATP-bd"/>
</dbReference>
<feature type="compositionally biased region" description="Basic and acidic residues" evidence="5">
    <location>
        <begin position="1707"/>
        <end position="1716"/>
    </location>
</feature>
<dbReference type="PROSITE" id="PS51194">
    <property type="entry name" value="HELICASE_CTER"/>
    <property type="match status" value="1"/>
</dbReference>
<dbReference type="InterPro" id="IPR036867">
    <property type="entry name" value="R3H_dom_sf"/>
</dbReference>
<feature type="compositionally biased region" description="Basic and acidic residues" evidence="5">
    <location>
        <begin position="1801"/>
        <end position="1826"/>
    </location>
</feature>
<protein>
    <recommendedName>
        <fullName evidence="1">RNA helicase</fullName>
        <ecNumber evidence="1">3.6.4.13</ecNumber>
    </recommendedName>
</protein>
<dbReference type="Gene3D" id="1.20.120.1080">
    <property type="match status" value="1"/>
</dbReference>
<feature type="domain" description="Helicase ATP-binding" evidence="7">
    <location>
        <begin position="188"/>
        <end position="353"/>
    </location>
</feature>
<evidence type="ECO:0000313" key="9">
    <source>
        <dbReference type="EMBL" id="KHN87531.1"/>
    </source>
</evidence>
<feature type="compositionally biased region" description="Basic and acidic residues" evidence="5">
    <location>
        <begin position="1634"/>
        <end position="1647"/>
    </location>
</feature>
<dbReference type="InterPro" id="IPR002464">
    <property type="entry name" value="DNA/RNA_helicase_DEAH_CS"/>
</dbReference>
<dbReference type="InterPro" id="IPR048333">
    <property type="entry name" value="HA2_WH"/>
</dbReference>
<dbReference type="Pfam" id="PF00271">
    <property type="entry name" value="Helicase_C"/>
    <property type="match status" value="1"/>
</dbReference>
<dbReference type="GO" id="GO:0005524">
    <property type="term" value="F:ATP binding"/>
    <property type="evidence" value="ECO:0007669"/>
    <property type="project" value="UniProtKB-KW"/>
</dbReference>
<dbReference type="EC" id="3.6.4.13" evidence="1"/>
<dbReference type="SUPFAM" id="SSF52540">
    <property type="entry name" value="P-loop containing nucleoside triphosphate hydrolases"/>
    <property type="match status" value="2"/>
</dbReference>
<evidence type="ECO:0000313" key="10">
    <source>
        <dbReference type="Proteomes" id="UP000031036"/>
    </source>
</evidence>
<keyword evidence="9" id="KW-0347">Helicase</keyword>
<dbReference type="Proteomes" id="UP000031036">
    <property type="component" value="Unassembled WGS sequence"/>
</dbReference>
<feature type="region of interest" description="Disordered" evidence="5">
    <location>
        <begin position="1787"/>
        <end position="1826"/>
    </location>
</feature>
<accession>A0A0B2VVG1</accession>
<dbReference type="PROSITE" id="PS51192">
    <property type="entry name" value="HELICASE_ATP_BIND_1"/>
    <property type="match status" value="1"/>
</dbReference>
<dbReference type="Pfam" id="PF21010">
    <property type="entry name" value="HA2_C"/>
    <property type="match status" value="1"/>
</dbReference>
<evidence type="ECO:0000259" key="7">
    <source>
        <dbReference type="PROSITE" id="PS51192"/>
    </source>
</evidence>
<dbReference type="PANTHER" id="PTHR18934:SF213">
    <property type="entry name" value="3'-5' RNA HELICASE YTHDC2"/>
    <property type="match status" value="1"/>
</dbReference>
<feature type="domain" description="R3H" evidence="6">
    <location>
        <begin position="29"/>
        <end position="91"/>
    </location>
</feature>
<dbReference type="CDD" id="cd17917">
    <property type="entry name" value="DEXHc_RHA-like"/>
    <property type="match status" value="1"/>
</dbReference>
<feature type="region of interest" description="Disordered" evidence="5">
    <location>
        <begin position="1519"/>
        <end position="1578"/>
    </location>
</feature>
<proteinExistence type="predicted"/>
<feature type="region of interest" description="Disordered" evidence="5">
    <location>
        <begin position="1840"/>
        <end position="1864"/>
    </location>
</feature>
<dbReference type="InterPro" id="IPR007502">
    <property type="entry name" value="Helicase-assoc_dom"/>
</dbReference>
<feature type="region of interest" description="Disordered" evidence="5">
    <location>
        <begin position="1678"/>
        <end position="1764"/>
    </location>
</feature>
<dbReference type="CDD" id="cd18791">
    <property type="entry name" value="SF2_C_RHA"/>
    <property type="match status" value="1"/>
</dbReference>
<dbReference type="Pfam" id="PF01424">
    <property type="entry name" value="R3H"/>
    <property type="match status" value="1"/>
</dbReference>
<keyword evidence="2" id="KW-0547">Nucleotide-binding</keyword>
<keyword evidence="4" id="KW-0067">ATP-binding</keyword>
<organism evidence="9 10">
    <name type="scientific">Toxocara canis</name>
    <name type="common">Canine roundworm</name>
    <dbReference type="NCBI Taxonomy" id="6265"/>
    <lineage>
        <taxon>Eukaryota</taxon>
        <taxon>Metazoa</taxon>
        <taxon>Ecdysozoa</taxon>
        <taxon>Nematoda</taxon>
        <taxon>Chromadorea</taxon>
        <taxon>Rhabditida</taxon>
        <taxon>Spirurina</taxon>
        <taxon>Ascaridomorpha</taxon>
        <taxon>Ascaridoidea</taxon>
        <taxon>Toxocaridae</taxon>
        <taxon>Toxocara</taxon>
    </lineage>
</organism>
<name>A0A0B2VVG1_TOXCA</name>
<dbReference type="InterPro" id="IPR001374">
    <property type="entry name" value="R3H_dom"/>
</dbReference>
<evidence type="ECO:0000259" key="6">
    <source>
        <dbReference type="PROSITE" id="PS51061"/>
    </source>
</evidence>
<evidence type="ECO:0000256" key="3">
    <source>
        <dbReference type="ARBA" id="ARBA00022801"/>
    </source>
</evidence>
<dbReference type="InterPro" id="IPR027417">
    <property type="entry name" value="P-loop_NTPase"/>
</dbReference>
<feature type="compositionally biased region" description="Basic and acidic residues" evidence="5">
    <location>
        <begin position="1847"/>
        <end position="1864"/>
    </location>
</feature>
<feature type="compositionally biased region" description="Basic and acidic residues" evidence="5">
    <location>
        <begin position="1681"/>
        <end position="1693"/>
    </location>
</feature>
<sequence length="1864" mass="208895">MSRGYGGRRGRGGGSYSNRTVAEGGGIDKIFEKMIRLRLEEFRNGPEMELKLEPMNREQRKFTHHIAGRLDLKSHSSGSEGNRQITISRRTFKPSLVSCMGAIETKPVELNSEQMKALSRLIDRYPIDQRHIANHLRSGFAVRRSLNSRNTSARMVEPMLVPPPTNENTEMRRFRETLPTFKLRQEILGAIRTHKVTLVTGGTGCGKTTQVPQFILEEASAEGRALRIVCTQPRRLPAIAVADRVAKERNERLGATVGYHIRLEQKTSAQTVLTYCTSGVLLRMLTIDDIAHSISHILLDEIHEREQNTDYLLIALKQALKTRGDLKVILMSATMEDNLGTFMRYFGDVDVAHVDIPSRLHHVEKFFLSEVLALTGYKPPPSLFGGTFSSTGFGQFHSQSAKNFDSFPHVDEFRCDAVSDKSSVRREYAHRPAANISNELISVRTAPNLGTLMSNGMAHQNAALCGGASFERCFGTAAATESSSTSTATLVTSASTSALQSHNTLNMQPLGDQFEKLAQTLADTNWNEVNYADLSHRASDGAHTFSISPSDCTYIANNNAANVAGQSGAGTDSTEDGPDVVELPDSDEELARIQANNAAAAQRAYAMQVKQMGVSQQANFMSQPPPDWNMHAHNPYVAPPFCTSQYAYQQQQPYQFMPPQHVAVSYSQPVSQQPQYGMNVQQQQSASVIYCGQTATTSQQPQQQRVLPQFGAAQPPRFYVSQESYDGSLTAVQNNCSAHPVSGGYSFPQIYQNGFGYAHHQQQELVAPLSSLPNRPPSFDPTYIDVLRRAKLDSITLIEEYLNCGGQQWTDGVDPDLTVAVIKYCMDSPVNGSILVFLPGYEDILTIRESVMTELESCSKRPVVFTLHSQMNSQDQQKVFDPVPMGCRKVILSTNIAEASLTIDDVVFVVDCGKVKEKTYDHSTRINQLKMAWIAKSNAEQRAGRAGRCRAGYCFRLYSVDDHERMNPTQVAEMKRAAIHDVCLHAKMFAPENISVKKFLSLAPEPPSPQDVEWSLEFLEQLGALYSDRSTNATTFDGRSPLYGRERREPELTELGRHIAQLPLEPQLARLLLFGIALKCFNPVVTLVAALSHRDPFILPLGDERAAALAARDEFGRCDYSDHLMLLRAFNAYCRTAQGQRQWQFCKTKFLSPNTMKMIAGIRRQLLIELRRLRMLPANCHAFDDPDLNRYSSSWPMVQAAIVAGSYPGIGFVRAGNKLRKIRTSTESSATLHPGCIIKRQVLAPSRRSETINQYTTRREDEEPIIEYLAFQELSKIDEGLTLRTVTVVPPLSVVLFAGAIRLKKETIEQFGVGKEISFDDAYISRDEEKESAISDEGDYFLEMEPWLAFKGKYRDMQAVLKLRFKLMSYFLEVMKNPGRNETDEDRLLLSTLEHVLSEDHRRSRFYPCTDLQGPRSRQFNSVRSEEWMVDPVYAQRQQSVDEENVQKLRRAQSTKDASHTGGFTSARFDDEFRSRSNGFGETRNDHSNTAANGGQFSDVVVIVTWMVDPVYAQRQQSVDEENVQKLRRAQSTKDASHTGGFTSARFDDEFRSRSNGFGETRNDHSNTAANGGGFRQSASAGNFRLSFENRSNNTHQSFGGGSAGFSRWSDTAATSAQNRVTDRRTPFSAYDSHRRWDARSAPRRNAEFSNDGGGNRQALDDFYSGFGMHSRMSRDQQCSRFERRHDDGKLDEEQVPEDPCSTTNNKDWEPKGRASDEDDTGWLDEEEGEGQSYQVSSGGFSGGRGATGRYRTSKRSNGEGWYMGPKEFTRRGVNFSHSASALNGEQFRNNRFLRNGTPRSTRETEEGGTSRDCQPRELAEEGTEGKRYFEYYSKNSKQFFNTRGGGRRDTVPRRRAPRGRDSC</sequence>
<dbReference type="SMART" id="SM00847">
    <property type="entry name" value="HA2"/>
    <property type="match status" value="1"/>
</dbReference>
<evidence type="ECO:0000256" key="4">
    <source>
        <dbReference type="ARBA" id="ARBA00022840"/>
    </source>
</evidence>
<dbReference type="Gene3D" id="3.40.50.300">
    <property type="entry name" value="P-loop containing nucleotide triphosphate hydrolases"/>
    <property type="match status" value="2"/>
</dbReference>
<dbReference type="SMART" id="SM00393">
    <property type="entry name" value="R3H"/>
    <property type="match status" value="1"/>
</dbReference>
<dbReference type="GO" id="GO:0016787">
    <property type="term" value="F:hydrolase activity"/>
    <property type="evidence" value="ECO:0007669"/>
    <property type="project" value="UniProtKB-KW"/>
</dbReference>
<comment type="caution">
    <text evidence="9">The sequence shown here is derived from an EMBL/GenBank/DDBJ whole genome shotgun (WGS) entry which is preliminary data.</text>
</comment>
<dbReference type="GO" id="GO:0003723">
    <property type="term" value="F:RNA binding"/>
    <property type="evidence" value="ECO:0007669"/>
    <property type="project" value="TreeGrafter"/>
</dbReference>
<dbReference type="InterPro" id="IPR001650">
    <property type="entry name" value="Helicase_C-like"/>
</dbReference>
<keyword evidence="3" id="KW-0378">Hydrolase</keyword>